<dbReference type="PANTHER" id="PTHR31126">
    <property type="entry name" value="TYROSINE-PROTEIN PHOSPHATASE"/>
    <property type="match status" value="1"/>
</dbReference>
<dbReference type="GO" id="GO:0005737">
    <property type="term" value="C:cytoplasm"/>
    <property type="evidence" value="ECO:0007669"/>
    <property type="project" value="TreeGrafter"/>
</dbReference>
<name>A0A061AKL4_CYBFA</name>
<gene>
    <name evidence="3" type="ORF">CYFA0S_01e14840g</name>
</gene>
<dbReference type="PROSITE" id="PS50054">
    <property type="entry name" value="TYR_PHOSPHATASE_DUAL"/>
    <property type="match status" value="1"/>
</dbReference>
<dbReference type="FunFam" id="3.90.190.10:FF:000152">
    <property type="entry name" value="Tyrosine phosphatase, putative"/>
    <property type="match status" value="1"/>
</dbReference>
<dbReference type="VEuPathDB" id="FungiDB:BON22_0195"/>
<sequence>MSFESDITYVPPLNFALVEDSIYRSGHPVPINFPFLRTLNLRTVIYIGDKEDNYDYYEFLKEENIEFKYIKMKSSSEPFIMNDPAAIIEALKVIVNTDNYPILIHSNKGKHRIGVLVGIMRKLLQGWSITGIFNEYDKYAGGKGESDMEFIESFESDLMVDASKLPKFVRVNDTEEEH</sequence>
<feature type="domain" description="Tyrosine-protein phosphatase" evidence="2">
    <location>
        <begin position="14"/>
        <end position="163"/>
    </location>
</feature>
<dbReference type="InterPro" id="IPR004861">
    <property type="entry name" value="Siw14-like"/>
</dbReference>
<dbReference type="PhylomeDB" id="A0A061AKL4"/>
<protein>
    <submittedName>
        <fullName evidence="3">CYFA0S01e14840g1_1</fullName>
    </submittedName>
</protein>
<keyword evidence="1" id="KW-0378">Hydrolase</keyword>
<dbReference type="InterPro" id="IPR020428">
    <property type="entry name" value="PFA-DSPs"/>
</dbReference>
<dbReference type="OrthoDB" id="6375174at2759"/>
<evidence type="ECO:0000259" key="2">
    <source>
        <dbReference type="PROSITE" id="PS50054"/>
    </source>
</evidence>
<dbReference type="InterPro" id="IPR029021">
    <property type="entry name" value="Prot-tyrosine_phosphatase-like"/>
</dbReference>
<dbReference type="AlphaFoldDB" id="A0A061AKL4"/>
<dbReference type="Gene3D" id="3.90.190.10">
    <property type="entry name" value="Protein tyrosine phosphatase superfamily"/>
    <property type="match status" value="1"/>
</dbReference>
<dbReference type="PANTHER" id="PTHR31126:SF74">
    <property type="entry name" value="TYROSINE-PROTEIN PHOSPHATASE-LIKE PROTEIN OCA2"/>
    <property type="match status" value="1"/>
</dbReference>
<reference evidence="3" key="1">
    <citation type="journal article" date="2014" name="Genome Announc.">
        <title>Genome sequence of the yeast Cyberlindnera fabianii (Hansenula fabianii).</title>
        <authorList>
            <person name="Freel K.C."/>
            <person name="Sarilar V."/>
            <person name="Neuveglise C."/>
            <person name="Devillers H."/>
            <person name="Friedrich A."/>
            <person name="Schacherer J."/>
        </authorList>
    </citation>
    <scope>NUCLEOTIDE SEQUENCE</scope>
    <source>
        <strain evidence="3">YJS4271</strain>
    </source>
</reference>
<proteinExistence type="predicted"/>
<evidence type="ECO:0000256" key="1">
    <source>
        <dbReference type="ARBA" id="ARBA00022801"/>
    </source>
</evidence>
<accession>A0A061AKL4</accession>
<dbReference type="SUPFAM" id="SSF52799">
    <property type="entry name" value="(Phosphotyrosine protein) phosphatases II"/>
    <property type="match status" value="1"/>
</dbReference>
<dbReference type="InterPro" id="IPR020422">
    <property type="entry name" value="TYR_PHOSPHATASE_DUAL_dom"/>
</dbReference>
<dbReference type="EMBL" id="LK052886">
    <property type="protein sequence ID" value="CDR37681.1"/>
    <property type="molecule type" value="Genomic_DNA"/>
</dbReference>
<dbReference type="Pfam" id="PF03162">
    <property type="entry name" value="Y_phosphatase2"/>
    <property type="match status" value="1"/>
</dbReference>
<evidence type="ECO:0000313" key="3">
    <source>
        <dbReference type="EMBL" id="CDR37681.1"/>
    </source>
</evidence>
<organism evidence="3">
    <name type="scientific">Cyberlindnera fabianii</name>
    <name type="common">Yeast</name>
    <name type="synonym">Hansenula fabianii</name>
    <dbReference type="NCBI Taxonomy" id="36022"/>
    <lineage>
        <taxon>Eukaryota</taxon>
        <taxon>Fungi</taxon>
        <taxon>Dikarya</taxon>
        <taxon>Ascomycota</taxon>
        <taxon>Saccharomycotina</taxon>
        <taxon>Saccharomycetes</taxon>
        <taxon>Phaffomycetales</taxon>
        <taxon>Phaffomycetaceae</taxon>
        <taxon>Cyberlindnera</taxon>
    </lineage>
</organism>
<dbReference type="PRINTS" id="PR01911">
    <property type="entry name" value="PFDSPHPHTASE"/>
</dbReference>
<dbReference type="GO" id="GO:0016791">
    <property type="term" value="F:phosphatase activity"/>
    <property type="evidence" value="ECO:0007669"/>
    <property type="project" value="InterPro"/>
</dbReference>
<dbReference type="GO" id="GO:0052840">
    <property type="term" value="F:inositol diphosphate tetrakisphosphate diphosphatase activity"/>
    <property type="evidence" value="ECO:0007669"/>
    <property type="project" value="TreeGrafter"/>
</dbReference>